<keyword evidence="2" id="KW-1185">Reference proteome</keyword>
<reference evidence="1 2" key="1">
    <citation type="submission" date="2017-08" db="EMBL/GenBank/DDBJ databases">
        <title>Acidophilic green algal genome provides insights into adaptation to an acidic environment.</title>
        <authorList>
            <person name="Hirooka S."/>
            <person name="Hirose Y."/>
            <person name="Kanesaki Y."/>
            <person name="Higuchi S."/>
            <person name="Fujiwara T."/>
            <person name="Onuma R."/>
            <person name="Era A."/>
            <person name="Ohbayashi R."/>
            <person name="Uzuka A."/>
            <person name="Nozaki H."/>
            <person name="Yoshikawa H."/>
            <person name="Miyagishima S.Y."/>
        </authorList>
    </citation>
    <scope>NUCLEOTIDE SEQUENCE [LARGE SCALE GENOMIC DNA]</scope>
    <source>
        <strain evidence="1 2">NIES-2499</strain>
    </source>
</reference>
<evidence type="ECO:0000313" key="2">
    <source>
        <dbReference type="Proteomes" id="UP000232323"/>
    </source>
</evidence>
<dbReference type="EMBL" id="BEGY01000015">
    <property type="protein sequence ID" value="GAX76164.1"/>
    <property type="molecule type" value="Genomic_DNA"/>
</dbReference>
<accession>A0A250WZ91</accession>
<protein>
    <submittedName>
        <fullName evidence="1">Uncharacterized protein</fullName>
    </submittedName>
</protein>
<gene>
    <name evidence="1" type="ORF">CEUSTIGMA_g3608.t1</name>
</gene>
<organism evidence="1 2">
    <name type="scientific">Chlamydomonas eustigma</name>
    <dbReference type="NCBI Taxonomy" id="1157962"/>
    <lineage>
        <taxon>Eukaryota</taxon>
        <taxon>Viridiplantae</taxon>
        <taxon>Chlorophyta</taxon>
        <taxon>core chlorophytes</taxon>
        <taxon>Chlorophyceae</taxon>
        <taxon>CS clade</taxon>
        <taxon>Chlamydomonadales</taxon>
        <taxon>Chlamydomonadaceae</taxon>
        <taxon>Chlamydomonas</taxon>
    </lineage>
</organism>
<name>A0A250WZ91_9CHLO</name>
<dbReference type="AlphaFoldDB" id="A0A250WZ91"/>
<proteinExistence type="predicted"/>
<evidence type="ECO:0000313" key="1">
    <source>
        <dbReference type="EMBL" id="GAX76164.1"/>
    </source>
</evidence>
<sequence length="131" mass="14682">MADFVVTWTAFINEVSDVLMGDPTCTRAAELCERIWLWITSLSLYKPVLVAAAMNLNMRGEPLDHSEALWQQLMSDIDPSEQQMNDIKAVSAMLSGRQTDVINEMAQVSRQLTQCNMSSHTMALTRDEASL</sequence>
<dbReference type="Proteomes" id="UP000232323">
    <property type="component" value="Unassembled WGS sequence"/>
</dbReference>
<comment type="caution">
    <text evidence="1">The sequence shown here is derived from an EMBL/GenBank/DDBJ whole genome shotgun (WGS) entry which is preliminary data.</text>
</comment>